<feature type="transmembrane region" description="Helical" evidence="5">
    <location>
        <begin position="381"/>
        <end position="402"/>
    </location>
</feature>
<protein>
    <submittedName>
        <fullName evidence="7">Major facilitator superfamily protein YbfB</fullName>
    </submittedName>
</protein>
<keyword evidence="4 5" id="KW-0472">Membrane</keyword>
<comment type="subcellular location">
    <subcellularLocation>
        <location evidence="1">Cell membrane</location>
        <topology evidence="1">Multi-pass membrane protein</topology>
    </subcellularLocation>
</comment>
<dbReference type="InterPro" id="IPR011701">
    <property type="entry name" value="MFS"/>
</dbReference>
<dbReference type="AlphaFoldDB" id="M7MQU5"/>
<keyword evidence="8" id="KW-1185">Reference proteome</keyword>
<feature type="transmembrane region" description="Helical" evidence="5">
    <location>
        <begin position="264"/>
        <end position="283"/>
    </location>
</feature>
<evidence type="ECO:0000256" key="1">
    <source>
        <dbReference type="ARBA" id="ARBA00004651"/>
    </source>
</evidence>
<feature type="domain" description="Major facilitator superfamily (MFS) profile" evidence="6">
    <location>
        <begin position="23"/>
        <end position="407"/>
    </location>
</feature>
<dbReference type="eggNOG" id="COG2807">
    <property type="taxonomic scope" value="Bacteria"/>
</dbReference>
<evidence type="ECO:0000313" key="7">
    <source>
        <dbReference type="EMBL" id="EMQ97436.1"/>
    </source>
</evidence>
<dbReference type="PANTHER" id="PTHR11360">
    <property type="entry name" value="MONOCARBOXYLATE TRANSPORTER"/>
    <property type="match status" value="1"/>
</dbReference>
<sequence length="422" mass="45620">METTVKNPAPRSLRTEFSQGWQVLLFATVGAGVGFSSLGYILGPLVVPLQEEFGWGRGEITLTSLWSSLGMALALPFMGRLLDRFGVKRVALVSLPMFAAVLFALSQFESTLLIFLVLYGLTGILGVGTSAVTYAKAIVEKFDTMRGLGLGIMATGLGAAGLTLPPLVSALVSLHGWRSVYFALGLLGLVPLVLLIFTKLPHLPRQNRVPQEHAGFPGMPRPQTKYGREFWTLMVSFFMLGWALLTMVPHFVPMLIDSGITPMRAALLSSFIGVGTVIGRPIIGWLMDRFYATHVAVPLFAATALGCVLLLLAGPQYAALTAVLIGIGFGAEIDLMSYLSSRYFRPHEFGTLYSYVYSAFMIGSALGPVVAGFIFDSTKSYNIPLIMATTLLLLGSVVLLSLPRYDQRISELNTQPTTPALK</sequence>
<evidence type="ECO:0000313" key="8">
    <source>
        <dbReference type="Proteomes" id="UP000012015"/>
    </source>
</evidence>
<proteinExistence type="predicted"/>
<dbReference type="GO" id="GO:0022857">
    <property type="term" value="F:transmembrane transporter activity"/>
    <property type="evidence" value="ECO:0007669"/>
    <property type="project" value="InterPro"/>
</dbReference>
<feature type="transmembrane region" description="Helical" evidence="5">
    <location>
        <begin position="318"/>
        <end position="340"/>
    </location>
</feature>
<feature type="transmembrane region" description="Helical" evidence="5">
    <location>
        <begin position="112"/>
        <end position="135"/>
    </location>
</feature>
<dbReference type="Gene3D" id="1.20.1250.20">
    <property type="entry name" value="MFS general substrate transporter like domains"/>
    <property type="match status" value="2"/>
</dbReference>
<evidence type="ECO:0000256" key="5">
    <source>
        <dbReference type="SAM" id="Phobius"/>
    </source>
</evidence>
<comment type="caution">
    <text evidence="7">The sequence shown here is derived from an EMBL/GenBank/DDBJ whole genome shotgun (WGS) entry which is preliminary data.</text>
</comment>
<dbReference type="PROSITE" id="PS50850">
    <property type="entry name" value="MFS"/>
    <property type="match status" value="1"/>
</dbReference>
<feature type="transmembrane region" description="Helical" evidence="5">
    <location>
        <begin position="147"/>
        <end position="168"/>
    </location>
</feature>
<dbReference type="RefSeq" id="WP_007272398.1">
    <property type="nucleotide sequence ID" value="NZ_AOCK01000010.1"/>
</dbReference>
<keyword evidence="2 5" id="KW-0812">Transmembrane</keyword>
<dbReference type="Pfam" id="PF07690">
    <property type="entry name" value="MFS_1"/>
    <property type="match status" value="1"/>
</dbReference>
<evidence type="ECO:0000256" key="2">
    <source>
        <dbReference type="ARBA" id="ARBA00022692"/>
    </source>
</evidence>
<dbReference type="CDD" id="cd17355">
    <property type="entry name" value="MFS_YcxA_like"/>
    <property type="match status" value="1"/>
</dbReference>
<feature type="transmembrane region" description="Helical" evidence="5">
    <location>
        <begin position="290"/>
        <end position="312"/>
    </location>
</feature>
<evidence type="ECO:0000256" key="4">
    <source>
        <dbReference type="ARBA" id="ARBA00023136"/>
    </source>
</evidence>
<feature type="transmembrane region" description="Helical" evidence="5">
    <location>
        <begin position="89"/>
        <end position="106"/>
    </location>
</feature>
<dbReference type="SUPFAM" id="SSF103473">
    <property type="entry name" value="MFS general substrate transporter"/>
    <property type="match status" value="1"/>
</dbReference>
<feature type="transmembrane region" description="Helical" evidence="5">
    <location>
        <begin position="21"/>
        <end position="43"/>
    </location>
</feature>
<dbReference type="GO" id="GO:0005886">
    <property type="term" value="C:plasma membrane"/>
    <property type="evidence" value="ECO:0007669"/>
    <property type="project" value="UniProtKB-SubCell"/>
</dbReference>
<organism evidence="7 8">
    <name type="scientific">Paeniglutamicibacter gangotriensis Lz1y</name>
    <dbReference type="NCBI Taxonomy" id="1276920"/>
    <lineage>
        <taxon>Bacteria</taxon>
        <taxon>Bacillati</taxon>
        <taxon>Actinomycetota</taxon>
        <taxon>Actinomycetes</taxon>
        <taxon>Micrococcales</taxon>
        <taxon>Micrococcaceae</taxon>
        <taxon>Paeniglutamicibacter</taxon>
    </lineage>
</organism>
<reference evidence="7 8" key="1">
    <citation type="journal article" date="2013" name="Genome Announc.">
        <title>Draft Genome Sequence of Arthrobacter gangotriensis Strain Lz1yT, Isolated from a Penguin Rookery Soil Sample Collected in Antarctica, near the Indian Station Dakshin Gangotri.</title>
        <authorList>
            <person name="Shivaji S."/>
            <person name="Ara S."/>
            <person name="Bandi S."/>
            <person name="Singh A."/>
            <person name="Kumar Pinnaka A."/>
        </authorList>
    </citation>
    <scope>NUCLEOTIDE SEQUENCE [LARGE SCALE GENOMIC DNA]</scope>
    <source>
        <strain evidence="7 8">Lz1y</strain>
    </source>
</reference>
<evidence type="ECO:0000256" key="3">
    <source>
        <dbReference type="ARBA" id="ARBA00022989"/>
    </source>
</evidence>
<feature type="transmembrane region" description="Helical" evidence="5">
    <location>
        <begin position="230"/>
        <end position="252"/>
    </location>
</feature>
<dbReference type="PATRIC" id="fig|1276920.7.peg.3237"/>
<dbReference type="Proteomes" id="UP000012015">
    <property type="component" value="Unassembled WGS sequence"/>
</dbReference>
<dbReference type="PANTHER" id="PTHR11360:SF284">
    <property type="entry name" value="EG:103B4.3 PROTEIN-RELATED"/>
    <property type="match status" value="1"/>
</dbReference>
<dbReference type="InterPro" id="IPR036259">
    <property type="entry name" value="MFS_trans_sf"/>
</dbReference>
<keyword evidence="3 5" id="KW-1133">Transmembrane helix</keyword>
<name>M7MQU5_9MICC</name>
<feature type="transmembrane region" description="Helical" evidence="5">
    <location>
        <begin position="63"/>
        <end position="82"/>
    </location>
</feature>
<feature type="transmembrane region" description="Helical" evidence="5">
    <location>
        <begin position="352"/>
        <end position="375"/>
    </location>
</feature>
<dbReference type="InterPro" id="IPR050327">
    <property type="entry name" value="Proton-linked_MCT"/>
</dbReference>
<feature type="transmembrane region" description="Helical" evidence="5">
    <location>
        <begin position="180"/>
        <end position="198"/>
    </location>
</feature>
<evidence type="ECO:0000259" key="6">
    <source>
        <dbReference type="PROSITE" id="PS50850"/>
    </source>
</evidence>
<dbReference type="InterPro" id="IPR020846">
    <property type="entry name" value="MFS_dom"/>
</dbReference>
<gene>
    <name evidence="7" type="primary">ybfB</name>
    <name evidence="7" type="ORF">ADIAG_03231</name>
</gene>
<dbReference type="EMBL" id="AOCK01000010">
    <property type="protein sequence ID" value="EMQ97436.1"/>
    <property type="molecule type" value="Genomic_DNA"/>
</dbReference>
<accession>M7MQU5</accession>